<evidence type="ECO:0000313" key="1">
    <source>
        <dbReference type="EMBL" id="QEG42193.1"/>
    </source>
</evidence>
<accession>A0A5B9R724</accession>
<dbReference type="OrthoDB" id="286745at2"/>
<protein>
    <recommendedName>
        <fullName evidence="3">Double zinc ribbon</fullName>
    </recommendedName>
</protein>
<sequence length="114" mass="12130">MNAIKISCPNGHRIQASNKLVGRTLPCPKCQQPVTVPQASATALSDTGVMRILGEVAPLPPAPERIPDSKRVCPRCHRANSASLSVCPHCKCYVGLAPNFLNSLSETSTRPTAK</sequence>
<proteinExistence type="predicted"/>
<reference evidence="1 2" key="1">
    <citation type="submission" date="2019-08" db="EMBL/GenBank/DDBJ databases">
        <title>Deep-cultivation of Planctomycetes and their phenomic and genomic characterization uncovers novel biology.</title>
        <authorList>
            <person name="Wiegand S."/>
            <person name="Jogler M."/>
            <person name="Boedeker C."/>
            <person name="Pinto D."/>
            <person name="Vollmers J."/>
            <person name="Rivas-Marin E."/>
            <person name="Kohn T."/>
            <person name="Peeters S.H."/>
            <person name="Heuer A."/>
            <person name="Rast P."/>
            <person name="Oberbeckmann S."/>
            <person name="Bunk B."/>
            <person name="Jeske O."/>
            <person name="Meyerdierks A."/>
            <person name="Storesund J.E."/>
            <person name="Kallscheuer N."/>
            <person name="Luecker S."/>
            <person name="Lage O.M."/>
            <person name="Pohl T."/>
            <person name="Merkel B.J."/>
            <person name="Hornburger P."/>
            <person name="Mueller R.-W."/>
            <person name="Bruemmer F."/>
            <person name="Labrenz M."/>
            <person name="Spormann A.M."/>
            <person name="Op den Camp H."/>
            <person name="Overmann J."/>
            <person name="Amann R."/>
            <person name="Jetten M.S.M."/>
            <person name="Mascher T."/>
            <person name="Medema M.H."/>
            <person name="Devos D.P."/>
            <person name="Kaster A.-K."/>
            <person name="Ovreas L."/>
            <person name="Rohde M."/>
            <person name="Galperin M.Y."/>
            <person name="Jogler C."/>
        </authorList>
    </citation>
    <scope>NUCLEOTIDE SEQUENCE [LARGE SCALE GENOMIC DNA]</scope>
    <source>
        <strain evidence="1 2">UC8</strain>
    </source>
</reference>
<dbReference type="AlphaFoldDB" id="A0A5B9R724"/>
<dbReference type="EMBL" id="CP042914">
    <property type="protein sequence ID" value="QEG42193.1"/>
    <property type="molecule type" value="Genomic_DNA"/>
</dbReference>
<evidence type="ECO:0008006" key="3">
    <source>
        <dbReference type="Google" id="ProtNLM"/>
    </source>
</evidence>
<organism evidence="1 2">
    <name type="scientific">Roseimaritima ulvae</name>
    <dbReference type="NCBI Taxonomy" id="980254"/>
    <lineage>
        <taxon>Bacteria</taxon>
        <taxon>Pseudomonadati</taxon>
        <taxon>Planctomycetota</taxon>
        <taxon>Planctomycetia</taxon>
        <taxon>Pirellulales</taxon>
        <taxon>Pirellulaceae</taxon>
        <taxon>Roseimaritima</taxon>
    </lineage>
</organism>
<dbReference type="RefSeq" id="WP_068136690.1">
    <property type="nucleotide sequence ID" value="NZ_CP042914.1"/>
</dbReference>
<gene>
    <name evidence="1" type="ORF">UC8_42270</name>
</gene>
<dbReference type="Proteomes" id="UP000325286">
    <property type="component" value="Chromosome"/>
</dbReference>
<dbReference type="KEGG" id="rul:UC8_42270"/>
<evidence type="ECO:0000313" key="2">
    <source>
        <dbReference type="Proteomes" id="UP000325286"/>
    </source>
</evidence>
<keyword evidence="2" id="KW-1185">Reference proteome</keyword>
<name>A0A5B9R724_9BACT</name>